<dbReference type="AlphaFoldDB" id="A0A559KEM3"/>
<keyword evidence="2" id="KW-1185">Reference proteome</keyword>
<protein>
    <submittedName>
        <fullName evidence="1">Uncharacterized protein</fullName>
    </submittedName>
</protein>
<organism evidence="1 2">
    <name type="scientific">Paenibacillus cremeus</name>
    <dbReference type="NCBI Taxonomy" id="2163881"/>
    <lineage>
        <taxon>Bacteria</taxon>
        <taxon>Bacillati</taxon>
        <taxon>Bacillota</taxon>
        <taxon>Bacilli</taxon>
        <taxon>Bacillales</taxon>
        <taxon>Paenibacillaceae</taxon>
        <taxon>Paenibacillus</taxon>
    </lineage>
</organism>
<dbReference type="OrthoDB" id="2377022at2"/>
<dbReference type="EMBL" id="VNJI01000007">
    <property type="protein sequence ID" value="TVY10575.1"/>
    <property type="molecule type" value="Genomic_DNA"/>
</dbReference>
<name>A0A559KEM3_9BACL</name>
<comment type="caution">
    <text evidence="1">The sequence shown here is derived from an EMBL/GenBank/DDBJ whole genome shotgun (WGS) entry which is preliminary data.</text>
</comment>
<evidence type="ECO:0000313" key="1">
    <source>
        <dbReference type="EMBL" id="TVY10575.1"/>
    </source>
</evidence>
<evidence type="ECO:0000313" key="2">
    <source>
        <dbReference type="Proteomes" id="UP000317036"/>
    </source>
</evidence>
<accession>A0A559KEM3</accession>
<proteinExistence type="predicted"/>
<dbReference type="Proteomes" id="UP000317036">
    <property type="component" value="Unassembled WGS sequence"/>
</dbReference>
<dbReference type="RefSeq" id="WP_144845126.1">
    <property type="nucleotide sequence ID" value="NZ_VNJI01000007.1"/>
</dbReference>
<reference evidence="1 2" key="1">
    <citation type="submission" date="2019-07" db="EMBL/GenBank/DDBJ databases">
        <authorList>
            <person name="Kim J."/>
        </authorList>
    </citation>
    <scope>NUCLEOTIDE SEQUENCE [LARGE SCALE GENOMIC DNA]</scope>
    <source>
        <strain evidence="1 2">JC52</strain>
    </source>
</reference>
<gene>
    <name evidence="1" type="ORF">FPZ49_07515</name>
</gene>
<sequence length="65" mass="7680">MQDAEYLERRIEIDGIFEIPLHVTHQSFKMELYKLFRDKGWEFKGATHDITSGRPRGMADETSIH</sequence>